<feature type="region of interest" description="Disordered" evidence="8">
    <location>
        <begin position="1184"/>
        <end position="1212"/>
    </location>
</feature>
<name>A0AAU9TU18_EUPED</name>
<comment type="subcellular location">
    <subcellularLocation>
        <location evidence="1">Nucleus</location>
    </subcellularLocation>
</comment>
<sequence>MEQKIYERSVTKQAVACRVVDEQQIDRHYNMSDLSELYKLDEAGSSVSAGLAVGVHDAALLRVACADEAGAALHAVHEHDSLLRSSESGLNETERAAAWTQFQQEQTATHTKIQNIEIEQSATAHKSSNKIVLKTEPQTQEEPDQQKNTTAGKTKRGRKATTNIYTNSQPSTSRQSDNILNSEAEEQMIKKIMSILIKHNFHTTRSPQEISDLVVNVRNVVANAKQGGLDNADPLIASIASVLLENENIPLPELNTNNVDKCVSNCTEVVSNENMIGIPNDEKTNNGFDNNEKSTIEEEYPERKRRRTRRISDEEYVPEKNRRKKKVVPEVVSGTEKPKTRKSNGNILTISPNDESLNTSKIQLIETQEPIPTDIDINIPLEPQLVNSGSSRKVSVNEVKKNKGMSAESSKQSEAKSLKENKLTHNNTLEESIVLSDDDDEPIQNIKSATAVTTCSDSLKNAEEDKNEPDDEIIPLHKSLLTNKSFIKIVAHTYLSGNPMLDEDAAILAAQYSTLKALKEMNSTGKDITSGPIYDIAVQVLGKDLLKKLKNVRVNANETIKLDNIDNQTDITAKSSTESNQKKDTVPLTITSKLYENKVKKKQIKPEIRKDTVLLTNGSNRKMKVLLPQETEQNKNFIGDSVQVYDEESIEVQEDTLVVTEASIPDSSDHQNVVPVGIFKGPASLHTSNMVSSQDECILPDDDDVIMTPLTTSHVTPTITENNTTRRNSKRLFIKTVVSDNNKTTVTPENEITTTPIKLIAVQRLSSTVSTKPNELSTTNSTNYRISNIETNNSTNIQVPIIKEQVAAETSNPVVSAQISETICLDSDEEDVVATVCNNTKPVSKALKSTTKFPNRSSTTVTEESSTPTNIEIPTTSRTKHTLESTKNNVINAPTTPIPKVTNTITKRLKPLKLNFKGVRSSSNAGEVSKSRNCKPGDIIRITESGVFELLRRNEISSATASSINESQAQNSATPETITGDINTESLSVREKATDKTDTSNSLLKSRSAKAKNSKPLSLHRNVHIPEDNYGESNVKTYSKYDNKASKRASSVASSALDKMMEIIKTDNKVICISDTPSTVSTRDERVPVTVFASTSKRDDKEKVIDLTESFTVQNNNDKKIVHMKKDFVAIAGTSKDIIINKTGVLLSNAKTASTPVKEMVWNVNKSKNKTTAKQNIALTLRKVQTDSVKRSSPWQEPPTNKKPKPNITKPMTLQDFNIDDIDDNIIELE</sequence>
<keyword evidence="5" id="KW-0067">ATP-binding</keyword>
<evidence type="ECO:0000256" key="1">
    <source>
        <dbReference type="ARBA" id="ARBA00004123"/>
    </source>
</evidence>
<feature type="region of interest" description="Disordered" evidence="8">
    <location>
        <begin position="961"/>
        <end position="1017"/>
    </location>
</feature>
<protein>
    <submittedName>
        <fullName evidence="9">Uncharacterized protein</fullName>
    </submittedName>
</protein>
<dbReference type="PANTHER" id="PTHR45797">
    <property type="entry name" value="RAD54-LIKE"/>
    <property type="match status" value="1"/>
</dbReference>
<proteinExistence type="inferred from homology"/>
<feature type="compositionally biased region" description="Polar residues" evidence="8">
    <location>
        <begin position="961"/>
        <end position="987"/>
    </location>
</feature>
<reference evidence="9" key="1">
    <citation type="submission" date="2022-03" db="EMBL/GenBank/DDBJ databases">
        <authorList>
            <person name="Tunstrom K."/>
        </authorList>
    </citation>
    <scope>NUCLEOTIDE SEQUENCE</scope>
</reference>
<dbReference type="PANTHER" id="PTHR45797:SF3">
    <property type="entry name" value="TRANSCRIPTIONAL REGULATOR ATRX HOMOLOG"/>
    <property type="match status" value="1"/>
</dbReference>
<feature type="compositionally biased region" description="Low complexity" evidence="8">
    <location>
        <begin position="857"/>
        <end position="867"/>
    </location>
</feature>
<keyword evidence="3" id="KW-0547">Nucleotide-binding</keyword>
<dbReference type="GO" id="GO:0005524">
    <property type="term" value="F:ATP binding"/>
    <property type="evidence" value="ECO:0007669"/>
    <property type="project" value="UniProtKB-KW"/>
</dbReference>
<evidence type="ECO:0000313" key="10">
    <source>
        <dbReference type="Proteomes" id="UP001153954"/>
    </source>
</evidence>
<evidence type="ECO:0000313" key="9">
    <source>
        <dbReference type="EMBL" id="CAH2089343.1"/>
    </source>
</evidence>
<comment type="caution">
    <text evidence="9">The sequence shown here is derived from an EMBL/GenBank/DDBJ whole genome shotgun (WGS) entry which is preliminary data.</text>
</comment>
<gene>
    <name evidence="9" type="ORF">EEDITHA_LOCUS5406</name>
</gene>
<feature type="compositionally biased region" description="Basic and acidic residues" evidence="8">
    <location>
        <begin position="280"/>
        <end position="296"/>
    </location>
</feature>
<keyword evidence="4" id="KW-0378">Hydrolase</keyword>
<dbReference type="GO" id="GO:0016887">
    <property type="term" value="F:ATP hydrolysis activity"/>
    <property type="evidence" value="ECO:0007669"/>
    <property type="project" value="InterPro"/>
</dbReference>
<dbReference type="EMBL" id="CAKOGL010000008">
    <property type="protein sequence ID" value="CAH2089343.1"/>
    <property type="molecule type" value="Genomic_DNA"/>
</dbReference>
<feature type="region of interest" description="Disordered" evidence="8">
    <location>
        <begin position="388"/>
        <end position="422"/>
    </location>
</feature>
<keyword evidence="10" id="KW-1185">Reference proteome</keyword>
<feature type="region of interest" description="Disordered" evidence="8">
    <location>
        <begin position="848"/>
        <end position="873"/>
    </location>
</feature>
<evidence type="ECO:0000256" key="5">
    <source>
        <dbReference type="ARBA" id="ARBA00022840"/>
    </source>
</evidence>
<accession>A0AAU9TU18</accession>
<feature type="region of interest" description="Disordered" evidence="8">
    <location>
        <begin position="134"/>
        <end position="179"/>
    </location>
</feature>
<dbReference type="GO" id="GO:0003677">
    <property type="term" value="F:DNA binding"/>
    <property type="evidence" value="ECO:0007669"/>
    <property type="project" value="UniProtKB-KW"/>
</dbReference>
<feature type="compositionally biased region" description="Polar residues" evidence="8">
    <location>
        <begin position="343"/>
        <end position="354"/>
    </location>
</feature>
<organism evidence="9 10">
    <name type="scientific">Euphydryas editha</name>
    <name type="common">Edith's checkerspot</name>
    <dbReference type="NCBI Taxonomy" id="104508"/>
    <lineage>
        <taxon>Eukaryota</taxon>
        <taxon>Metazoa</taxon>
        <taxon>Ecdysozoa</taxon>
        <taxon>Arthropoda</taxon>
        <taxon>Hexapoda</taxon>
        <taxon>Insecta</taxon>
        <taxon>Pterygota</taxon>
        <taxon>Neoptera</taxon>
        <taxon>Endopterygota</taxon>
        <taxon>Lepidoptera</taxon>
        <taxon>Glossata</taxon>
        <taxon>Ditrysia</taxon>
        <taxon>Papilionoidea</taxon>
        <taxon>Nymphalidae</taxon>
        <taxon>Nymphalinae</taxon>
        <taxon>Euphydryas</taxon>
    </lineage>
</organism>
<dbReference type="InterPro" id="IPR044574">
    <property type="entry name" value="ARIP4-like"/>
</dbReference>
<evidence type="ECO:0000256" key="8">
    <source>
        <dbReference type="SAM" id="MobiDB-lite"/>
    </source>
</evidence>
<dbReference type="Proteomes" id="UP001153954">
    <property type="component" value="Unassembled WGS sequence"/>
</dbReference>
<evidence type="ECO:0000256" key="7">
    <source>
        <dbReference type="ARBA" id="ARBA00023242"/>
    </source>
</evidence>
<dbReference type="GO" id="GO:0004386">
    <property type="term" value="F:helicase activity"/>
    <property type="evidence" value="ECO:0007669"/>
    <property type="project" value="UniProtKB-KW"/>
</dbReference>
<feature type="region of interest" description="Disordered" evidence="8">
    <location>
        <begin position="317"/>
        <end position="354"/>
    </location>
</feature>
<feature type="compositionally biased region" description="Polar residues" evidence="8">
    <location>
        <begin position="160"/>
        <end position="179"/>
    </location>
</feature>
<feature type="compositionally biased region" description="Basic and acidic residues" evidence="8">
    <location>
        <begin position="411"/>
        <end position="422"/>
    </location>
</feature>
<evidence type="ECO:0000256" key="6">
    <source>
        <dbReference type="ARBA" id="ARBA00023125"/>
    </source>
</evidence>
<evidence type="ECO:0000256" key="2">
    <source>
        <dbReference type="ARBA" id="ARBA00007025"/>
    </source>
</evidence>
<dbReference type="GO" id="GO:0005634">
    <property type="term" value="C:nucleus"/>
    <property type="evidence" value="ECO:0007669"/>
    <property type="project" value="UniProtKB-SubCell"/>
</dbReference>
<evidence type="ECO:0000256" key="3">
    <source>
        <dbReference type="ARBA" id="ARBA00022741"/>
    </source>
</evidence>
<comment type="similarity">
    <text evidence="2">Belongs to the SNF2/RAD54 helicase family.</text>
</comment>
<keyword evidence="4" id="KW-0347">Helicase</keyword>
<keyword evidence="6" id="KW-0238">DNA-binding</keyword>
<dbReference type="AlphaFoldDB" id="A0AAU9TU18"/>
<evidence type="ECO:0000256" key="4">
    <source>
        <dbReference type="ARBA" id="ARBA00022806"/>
    </source>
</evidence>
<feature type="region of interest" description="Disordered" evidence="8">
    <location>
        <begin position="277"/>
        <end position="305"/>
    </location>
</feature>
<feature type="compositionally biased region" description="Basic and acidic residues" evidence="8">
    <location>
        <begin position="988"/>
        <end position="998"/>
    </location>
</feature>
<keyword evidence="7" id="KW-0539">Nucleus</keyword>